<organism evidence="1 2">
    <name type="scientific">Bacteroides xylanisolvens</name>
    <dbReference type="NCBI Taxonomy" id="371601"/>
    <lineage>
        <taxon>Bacteria</taxon>
        <taxon>Pseudomonadati</taxon>
        <taxon>Bacteroidota</taxon>
        <taxon>Bacteroidia</taxon>
        <taxon>Bacteroidales</taxon>
        <taxon>Bacteroidaceae</taxon>
        <taxon>Bacteroides</taxon>
    </lineage>
</organism>
<sequence length="49" mass="5681">MSVLHLQKCRSNNPLMENKVWKELISRIFASSSPNYGRKSHGYEEISTL</sequence>
<dbReference type="Proteomes" id="UP000183766">
    <property type="component" value="Unassembled WGS sequence"/>
</dbReference>
<evidence type="ECO:0000313" key="2">
    <source>
        <dbReference type="Proteomes" id="UP000183766"/>
    </source>
</evidence>
<name>A0A1I4QA81_9BACE</name>
<proteinExistence type="predicted"/>
<dbReference type="EMBL" id="FOUM01000004">
    <property type="protein sequence ID" value="SFM36553.1"/>
    <property type="molecule type" value="Genomic_DNA"/>
</dbReference>
<evidence type="ECO:0000313" key="1">
    <source>
        <dbReference type="EMBL" id="SFM36553.1"/>
    </source>
</evidence>
<dbReference type="AlphaFoldDB" id="A0A1I4QA81"/>
<accession>A0A1I4QA81</accession>
<protein>
    <submittedName>
        <fullName evidence="1">Uncharacterized protein</fullName>
    </submittedName>
</protein>
<gene>
    <name evidence="1" type="ORF">SAMN05216250_10413</name>
</gene>
<reference evidence="2" key="1">
    <citation type="submission" date="2016-10" db="EMBL/GenBank/DDBJ databases">
        <authorList>
            <person name="Varghese N."/>
            <person name="Submissions S."/>
        </authorList>
    </citation>
    <scope>NUCLEOTIDE SEQUENCE [LARGE SCALE GENOMIC DNA]</scope>
    <source>
        <strain evidence="2">NLAE-zl-C202</strain>
    </source>
</reference>